<evidence type="ECO:0000256" key="1">
    <source>
        <dbReference type="ARBA" id="ARBA00022737"/>
    </source>
</evidence>
<proteinExistence type="predicted"/>
<keyword evidence="7" id="KW-1185">Reference proteome</keyword>
<feature type="transmembrane region" description="Helical" evidence="5">
    <location>
        <begin position="494"/>
        <end position="513"/>
    </location>
</feature>
<dbReference type="PROSITE" id="PS50088">
    <property type="entry name" value="ANK_REPEAT"/>
    <property type="match status" value="3"/>
</dbReference>
<evidence type="ECO:0000313" key="6">
    <source>
        <dbReference type="EMBL" id="OLP83827.1"/>
    </source>
</evidence>
<dbReference type="OrthoDB" id="899at2759"/>
<evidence type="ECO:0000313" key="7">
    <source>
        <dbReference type="Proteomes" id="UP000186817"/>
    </source>
</evidence>
<feature type="region of interest" description="Disordered" evidence="4">
    <location>
        <begin position="1"/>
        <end position="81"/>
    </location>
</feature>
<evidence type="ECO:0000256" key="2">
    <source>
        <dbReference type="ARBA" id="ARBA00023043"/>
    </source>
</evidence>
<evidence type="ECO:0000256" key="3">
    <source>
        <dbReference type="SAM" id="Coils"/>
    </source>
</evidence>
<dbReference type="InterPro" id="IPR002110">
    <property type="entry name" value="Ankyrin_rpt"/>
</dbReference>
<feature type="compositionally biased region" description="Low complexity" evidence="4">
    <location>
        <begin position="53"/>
        <end position="68"/>
    </location>
</feature>
<dbReference type="SMART" id="SM00248">
    <property type="entry name" value="ANK"/>
    <property type="match status" value="4"/>
</dbReference>
<accession>A0A1Q9CLR7</accession>
<dbReference type="Pfam" id="PF12796">
    <property type="entry name" value="Ank_2"/>
    <property type="match status" value="1"/>
</dbReference>
<evidence type="ECO:0000256" key="5">
    <source>
        <dbReference type="SAM" id="Phobius"/>
    </source>
</evidence>
<dbReference type="InterPro" id="IPR036400">
    <property type="entry name" value="Cyt_B5-like_heme/steroid_sf"/>
</dbReference>
<gene>
    <name evidence="6" type="primary">ANK1</name>
    <name evidence="6" type="ORF">AK812_SmicGene35364</name>
</gene>
<feature type="coiled-coil region" evidence="3">
    <location>
        <begin position="436"/>
        <end position="470"/>
    </location>
</feature>
<dbReference type="Gene3D" id="3.10.120.10">
    <property type="entry name" value="Cytochrome b5-like heme/steroid binding domain"/>
    <property type="match status" value="1"/>
</dbReference>
<comment type="caution">
    <text evidence="6">The sequence shown here is derived from an EMBL/GenBank/DDBJ whole genome shotgun (WGS) entry which is preliminary data.</text>
</comment>
<reference evidence="6 7" key="1">
    <citation type="submission" date="2016-02" db="EMBL/GenBank/DDBJ databases">
        <title>Genome analysis of coral dinoflagellate symbionts highlights evolutionary adaptations to a symbiotic lifestyle.</title>
        <authorList>
            <person name="Aranda M."/>
            <person name="Li Y."/>
            <person name="Liew Y.J."/>
            <person name="Baumgarten S."/>
            <person name="Simakov O."/>
            <person name="Wilson M."/>
            <person name="Piel J."/>
            <person name="Ashoor H."/>
            <person name="Bougouffa S."/>
            <person name="Bajic V.B."/>
            <person name="Ryu T."/>
            <person name="Ravasi T."/>
            <person name="Bayer T."/>
            <person name="Micklem G."/>
            <person name="Kim H."/>
            <person name="Bhak J."/>
            <person name="Lajeunesse T.C."/>
            <person name="Voolstra C.R."/>
        </authorList>
    </citation>
    <scope>NUCLEOTIDE SEQUENCE [LARGE SCALE GENOMIC DNA]</scope>
    <source>
        <strain evidence="6 7">CCMP2467</strain>
    </source>
</reference>
<dbReference type="PANTHER" id="PTHR24173:SF74">
    <property type="entry name" value="ANKYRIN REPEAT DOMAIN-CONTAINING PROTEIN 16"/>
    <property type="match status" value="1"/>
</dbReference>
<dbReference type="SUPFAM" id="SSF55856">
    <property type="entry name" value="Cytochrome b5-like heme/steroid binding domain"/>
    <property type="match status" value="1"/>
</dbReference>
<protein>
    <submittedName>
        <fullName evidence="6">Ankyrin-1</fullName>
    </submittedName>
</protein>
<keyword evidence="1" id="KW-0677">Repeat</keyword>
<dbReference type="SUPFAM" id="SSF48403">
    <property type="entry name" value="Ankyrin repeat"/>
    <property type="match status" value="1"/>
</dbReference>
<dbReference type="Pfam" id="PF00023">
    <property type="entry name" value="Ank"/>
    <property type="match status" value="1"/>
</dbReference>
<dbReference type="InterPro" id="IPR036770">
    <property type="entry name" value="Ankyrin_rpt-contain_sf"/>
</dbReference>
<keyword evidence="3" id="KW-0175">Coiled coil</keyword>
<dbReference type="EMBL" id="LSRX01001090">
    <property type="protein sequence ID" value="OLP83827.1"/>
    <property type="molecule type" value="Genomic_DNA"/>
</dbReference>
<organism evidence="6 7">
    <name type="scientific">Symbiodinium microadriaticum</name>
    <name type="common">Dinoflagellate</name>
    <name type="synonym">Zooxanthella microadriatica</name>
    <dbReference type="NCBI Taxonomy" id="2951"/>
    <lineage>
        <taxon>Eukaryota</taxon>
        <taxon>Sar</taxon>
        <taxon>Alveolata</taxon>
        <taxon>Dinophyceae</taxon>
        <taxon>Suessiales</taxon>
        <taxon>Symbiodiniaceae</taxon>
        <taxon>Symbiodinium</taxon>
    </lineage>
</organism>
<keyword evidence="5" id="KW-0472">Membrane</keyword>
<evidence type="ECO:0000256" key="4">
    <source>
        <dbReference type="SAM" id="MobiDB-lite"/>
    </source>
</evidence>
<dbReference type="PANTHER" id="PTHR24173">
    <property type="entry name" value="ANKYRIN REPEAT CONTAINING"/>
    <property type="match status" value="1"/>
</dbReference>
<dbReference type="Proteomes" id="UP000186817">
    <property type="component" value="Unassembled WGS sequence"/>
</dbReference>
<dbReference type="Gene3D" id="1.25.40.20">
    <property type="entry name" value="Ankyrin repeat-containing domain"/>
    <property type="match status" value="2"/>
</dbReference>
<sequence>METRWRLAWGESRDSRAASEVLGPQLEDSRRPDADPVLTPAARSGSSFWSAHSSRVSTTSGSSRVCSGPRPVPESDKDTIQETKADLSLPEEWETRLANTMTLRTVQNTMKHAHQLLQLLTHRYGSSSPVHISCWEGSIEKVAASTKRSKATVLKLHSRQRELTPLHIAALCGHAHVVDFLLQLDADPNLAGVYNYRALHIAASSSPAIVQLLLDAAASPAALTDEADTPLHLACGYQQLPTIELLLKALADPSAANNFGVTPLHSAAATAALEECDVREAKAVLLLCSGGADINARDRQGKTPAAVARMAGAAASLLTFLQAGAGSQLGFVLPGSPSHSSSEASSARVKRWANDLLLEGGQHRHGDEDQEQRSSYVKELELENAQLKKTVRKLQHDLSDAQINVQLLRDSLDVQALKAPYPKDTEHRLLDMDQRLKQACARFQDFDEERQSWEQECEALRSQIGQREKARREAQRMDQVDAESVSMGAVRNPALLASTSILGLAVILLFYFLRRKRTTKIPADGLFDLQLLGRFNGVTGPIFMGVCGKVVNVSSSENITVGEGYGRLWAGKDATFALATLSLKPEDANKLDFTLAQFTEDQRKALAGWYKHFTVKYPVVGRLREYDGWDFSEIEKQAEKETPFGLGKDEQKAATGADEPVLLRPGDKVKLQGTADDKLDGKIGVLRKLDAATGKFEVALVDEDSSVLVKPNQISKI</sequence>
<dbReference type="PROSITE" id="PS50297">
    <property type="entry name" value="ANK_REP_REGION"/>
    <property type="match status" value="3"/>
</dbReference>
<dbReference type="AlphaFoldDB" id="A0A1Q9CLR7"/>
<name>A0A1Q9CLR7_SYMMI</name>
<keyword evidence="2" id="KW-0040">ANK repeat</keyword>
<keyword evidence="5" id="KW-1133">Transmembrane helix</keyword>
<keyword evidence="5" id="KW-0812">Transmembrane</keyword>
<feature type="compositionally biased region" description="Basic and acidic residues" evidence="4">
    <location>
        <begin position="1"/>
        <end position="17"/>
    </location>
</feature>
<feature type="coiled-coil region" evidence="3">
    <location>
        <begin position="377"/>
        <end position="411"/>
    </location>
</feature>